<protein>
    <submittedName>
        <fullName evidence="1">Uncharacterized protein</fullName>
    </submittedName>
</protein>
<accession>X6N7X0</accession>
<keyword evidence="2" id="KW-1185">Reference proteome</keyword>
<feature type="non-terminal residue" evidence="1">
    <location>
        <position position="659"/>
    </location>
</feature>
<organism evidence="1 2">
    <name type="scientific">Reticulomyxa filosa</name>
    <dbReference type="NCBI Taxonomy" id="46433"/>
    <lineage>
        <taxon>Eukaryota</taxon>
        <taxon>Sar</taxon>
        <taxon>Rhizaria</taxon>
        <taxon>Retaria</taxon>
        <taxon>Foraminifera</taxon>
        <taxon>Monothalamids</taxon>
        <taxon>Reticulomyxidae</taxon>
        <taxon>Reticulomyxa</taxon>
    </lineage>
</organism>
<evidence type="ECO:0000313" key="1">
    <source>
        <dbReference type="EMBL" id="ETO21377.1"/>
    </source>
</evidence>
<proteinExistence type="predicted"/>
<dbReference type="Proteomes" id="UP000023152">
    <property type="component" value="Unassembled WGS sequence"/>
</dbReference>
<dbReference type="EMBL" id="ASPP01011683">
    <property type="protein sequence ID" value="ETO21377.1"/>
    <property type="molecule type" value="Genomic_DNA"/>
</dbReference>
<comment type="caution">
    <text evidence="1">The sequence shown here is derived from an EMBL/GenBank/DDBJ whole genome shotgun (WGS) entry which is preliminary data.</text>
</comment>
<dbReference type="AlphaFoldDB" id="X6N7X0"/>
<sequence>MQQLEEKENDPVIVETLYTWTAKDSSTNEKVKYQLKKNGNVYLNENLIKQIALKPPMIIQKDTEVYKDEQWHWMIQNSESRDTLVSDSSVFDIALIEDHFNYYNLGFNTTPDIANEEKDVLQKELEQRQDSINVKCHSTWFIRKLELYLRDNKPHKAESFFETFRHKFAFDRESELQSMLRTYCENGNLSALRFWLAHCPHLDITDILQTALSQKNTPIIAALTAYQKTPQTKREQDLAKRFGKLQSQSEMFVEFLQETLKVHSMRPNNANDVMSALSQTMVKLIAQSKPVLNELLFLCLWFEAQCNSDQPSVLKNAVVAKITETLQSNTFGEDTSEWLYLKEFILASECMLMKHVQTDEAKYEHAQLEAPEISNRRLITAKSLSENKLDYEISYIKVEPEPTQIKEKQVQVKKSDGTALLIDVANRIALEKCKVPRVQVDSGIWTNYKELSEFTYANPLCKADAAESSSNADSSDLQDLYLQWNGITATTMTTTTATATIGTTTATNVSVDGRYVPRNDSWLTARNTYYYNMYLSQLLMRAHNVSDSFRSKMIQFVKTGIHGYGNPKASLQFIPIKSLEYLQARVHEQQQQQNTMHPFPTGMHLVDIVYCSLTYAGPSECLNGLQSFVRFVEDDAEEKKTNSSIRLKIFQVQNGFTTE</sequence>
<gene>
    <name evidence="1" type="ORF">RFI_15827</name>
</gene>
<reference evidence="1 2" key="1">
    <citation type="journal article" date="2013" name="Curr. Biol.">
        <title>The Genome of the Foraminiferan Reticulomyxa filosa.</title>
        <authorList>
            <person name="Glockner G."/>
            <person name="Hulsmann N."/>
            <person name="Schleicher M."/>
            <person name="Noegel A.A."/>
            <person name="Eichinger L."/>
            <person name="Gallinger C."/>
            <person name="Pawlowski J."/>
            <person name="Sierra R."/>
            <person name="Euteneuer U."/>
            <person name="Pillet L."/>
            <person name="Moustafa A."/>
            <person name="Platzer M."/>
            <person name="Groth M."/>
            <person name="Szafranski K."/>
            <person name="Schliwa M."/>
        </authorList>
    </citation>
    <scope>NUCLEOTIDE SEQUENCE [LARGE SCALE GENOMIC DNA]</scope>
</reference>
<name>X6N7X0_RETFI</name>
<evidence type="ECO:0000313" key="2">
    <source>
        <dbReference type="Proteomes" id="UP000023152"/>
    </source>
</evidence>